<feature type="compositionally biased region" description="Polar residues" evidence="1">
    <location>
        <begin position="81"/>
        <end position="93"/>
    </location>
</feature>
<keyword evidence="3" id="KW-1185">Reference proteome</keyword>
<feature type="compositionally biased region" description="Acidic residues" evidence="1">
    <location>
        <begin position="101"/>
        <end position="111"/>
    </location>
</feature>
<dbReference type="AlphaFoldDB" id="A0AAV7S8J5"/>
<organism evidence="2 3">
    <name type="scientific">Pleurodeles waltl</name>
    <name type="common">Iberian ribbed newt</name>
    <dbReference type="NCBI Taxonomy" id="8319"/>
    <lineage>
        <taxon>Eukaryota</taxon>
        <taxon>Metazoa</taxon>
        <taxon>Chordata</taxon>
        <taxon>Craniata</taxon>
        <taxon>Vertebrata</taxon>
        <taxon>Euteleostomi</taxon>
        <taxon>Amphibia</taxon>
        <taxon>Batrachia</taxon>
        <taxon>Caudata</taxon>
        <taxon>Salamandroidea</taxon>
        <taxon>Salamandridae</taxon>
        <taxon>Pleurodelinae</taxon>
        <taxon>Pleurodeles</taxon>
    </lineage>
</organism>
<dbReference type="Proteomes" id="UP001066276">
    <property type="component" value="Chromosome 4_2"/>
</dbReference>
<comment type="caution">
    <text evidence="2">The sequence shown here is derived from an EMBL/GenBank/DDBJ whole genome shotgun (WGS) entry which is preliminary data.</text>
</comment>
<reference evidence="2" key="1">
    <citation type="journal article" date="2022" name="bioRxiv">
        <title>Sequencing and chromosome-scale assembly of the giantPleurodeles waltlgenome.</title>
        <authorList>
            <person name="Brown T."/>
            <person name="Elewa A."/>
            <person name="Iarovenko S."/>
            <person name="Subramanian E."/>
            <person name="Araus A.J."/>
            <person name="Petzold A."/>
            <person name="Susuki M."/>
            <person name="Suzuki K.-i.T."/>
            <person name="Hayashi T."/>
            <person name="Toyoda A."/>
            <person name="Oliveira C."/>
            <person name="Osipova E."/>
            <person name="Leigh N.D."/>
            <person name="Simon A."/>
            <person name="Yun M.H."/>
        </authorList>
    </citation>
    <scope>NUCLEOTIDE SEQUENCE</scope>
    <source>
        <strain evidence="2">20211129_DDA</strain>
        <tissue evidence="2">Liver</tissue>
    </source>
</reference>
<dbReference type="EMBL" id="JANPWB010000008">
    <property type="protein sequence ID" value="KAJ1159553.1"/>
    <property type="molecule type" value="Genomic_DNA"/>
</dbReference>
<protein>
    <submittedName>
        <fullName evidence="2">Uncharacterized protein</fullName>
    </submittedName>
</protein>
<evidence type="ECO:0000256" key="1">
    <source>
        <dbReference type="SAM" id="MobiDB-lite"/>
    </source>
</evidence>
<gene>
    <name evidence="2" type="ORF">NDU88_000060</name>
</gene>
<name>A0AAV7S8J5_PLEWA</name>
<sequence length="111" mass="12204">MEECLVEALDFHFQDSVNKALVKALRPFVQPIFNFGVSRFGAGSGKPTLVEASINEPLHDPLEQSVSAILNDQEYEAFNSHKATPSFQTTLNTSDESNSSDSDDQLTPDKT</sequence>
<evidence type="ECO:0000313" key="2">
    <source>
        <dbReference type="EMBL" id="KAJ1159553.1"/>
    </source>
</evidence>
<proteinExistence type="predicted"/>
<feature type="region of interest" description="Disordered" evidence="1">
    <location>
        <begin position="80"/>
        <end position="111"/>
    </location>
</feature>
<evidence type="ECO:0000313" key="3">
    <source>
        <dbReference type="Proteomes" id="UP001066276"/>
    </source>
</evidence>
<accession>A0AAV7S8J5</accession>